<dbReference type="SMART" id="SM00490">
    <property type="entry name" value="HELICc"/>
    <property type="match status" value="1"/>
</dbReference>
<feature type="domain" description="Helicase C-terminal" evidence="3">
    <location>
        <begin position="537"/>
        <end position="688"/>
    </location>
</feature>
<dbReference type="Gene3D" id="3.40.50.10810">
    <property type="entry name" value="Tandem AAA-ATPase domain"/>
    <property type="match status" value="1"/>
</dbReference>
<dbReference type="PANTHER" id="PTHR45766">
    <property type="entry name" value="DNA ANNEALING HELICASE AND ENDONUCLEASE ZRANB3 FAMILY MEMBER"/>
    <property type="match status" value="1"/>
</dbReference>
<dbReference type="CDD" id="cd18793">
    <property type="entry name" value="SF2_C_SNF"/>
    <property type="match status" value="1"/>
</dbReference>
<dbReference type="InterPro" id="IPR027417">
    <property type="entry name" value="P-loop_NTPase"/>
</dbReference>
<dbReference type="GO" id="GO:0004386">
    <property type="term" value="F:helicase activity"/>
    <property type="evidence" value="ECO:0007669"/>
    <property type="project" value="UniProtKB-KW"/>
</dbReference>
<dbReference type="CDD" id="cd17919">
    <property type="entry name" value="DEXHc_Snf"/>
    <property type="match status" value="1"/>
</dbReference>
<dbReference type="InterPro" id="IPR000330">
    <property type="entry name" value="SNF2_N"/>
</dbReference>
<dbReference type="GO" id="GO:0031297">
    <property type="term" value="P:replication fork processing"/>
    <property type="evidence" value="ECO:0007669"/>
    <property type="project" value="TreeGrafter"/>
</dbReference>
<protein>
    <submittedName>
        <fullName evidence="4">DEAD/DEAH box helicase</fullName>
    </submittedName>
</protein>
<dbReference type="PANTHER" id="PTHR45766:SF6">
    <property type="entry name" value="SWI_SNF-RELATED MATRIX-ASSOCIATED ACTIN-DEPENDENT REGULATOR OF CHROMATIN SUBFAMILY A-LIKE PROTEIN 1"/>
    <property type="match status" value="1"/>
</dbReference>
<evidence type="ECO:0000256" key="1">
    <source>
        <dbReference type="ARBA" id="ARBA00022801"/>
    </source>
</evidence>
<evidence type="ECO:0000259" key="3">
    <source>
        <dbReference type="PROSITE" id="PS51194"/>
    </source>
</evidence>
<dbReference type="GO" id="GO:0006281">
    <property type="term" value="P:DNA repair"/>
    <property type="evidence" value="ECO:0007669"/>
    <property type="project" value="TreeGrafter"/>
</dbReference>
<dbReference type="Pfam" id="PF00271">
    <property type="entry name" value="Helicase_C"/>
    <property type="match status" value="1"/>
</dbReference>
<evidence type="ECO:0000259" key="2">
    <source>
        <dbReference type="PROSITE" id="PS51192"/>
    </source>
</evidence>
<keyword evidence="4" id="KW-0067">ATP-binding</keyword>
<dbReference type="AlphaFoldDB" id="A0A3M8A1Q3"/>
<organism evidence="4 5">
    <name type="scientific">Agromyces tardus</name>
    <dbReference type="NCBI Taxonomy" id="2583849"/>
    <lineage>
        <taxon>Bacteria</taxon>
        <taxon>Bacillati</taxon>
        <taxon>Actinomycetota</taxon>
        <taxon>Actinomycetes</taxon>
        <taxon>Micrococcales</taxon>
        <taxon>Microbacteriaceae</taxon>
        <taxon>Agromyces</taxon>
    </lineage>
</organism>
<dbReference type="InterPro" id="IPR014001">
    <property type="entry name" value="Helicase_ATP-bd"/>
</dbReference>
<dbReference type="OrthoDB" id="9760715at2"/>
<dbReference type="GO" id="GO:0005524">
    <property type="term" value="F:ATP binding"/>
    <property type="evidence" value="ECO:0007669"/>
    <property type="project" value="InterPro"/>
</dbReference>
<keyword evidence="5" id="KW-1185">Reference proteome</keyword>
<dbReference type="SUPFAM" id="SSF52540">
    <property type="entry name" value="P-loop containing nucleoside triphosphate hydrolases"/>
    <property type="match status" value="2"/>
</dbReference>
<keyword evidence="1" id="KW-0378">Hydrolase</keyword>
<dbReference type="RefSeq" id="WP_122938347.1">
    <property type="nucleotide sequence ID" value="NZ_JBHSNT010000054.1"/>
</dbReference>
<dbReference type="InterPro" id="IPR038718">
    <property type="entry name" value="SNF2-like_sf"/>
</dbReference>
<feature type="domain" description="Helicase ATP-binding" evidence="2">
    <location>
        <begin position="230"/>
        <end position="391"/>
    </location>
</feature>
<dbReference type="InterPro" id="IPR001650">
    <property type="entry name" value="Helicase_C-like"/>
</dbReference>
<keyword evidence="4" id="KW-0347">Helicase</keyword>
<evidence type="ECO:0000313" key="4">
    <source>
        <dbReference type="EMBL" id="RNB44607.1"/>
    </source>
</evidence>
<evidence type="ECO:0000313" key="5">
    <source>
        <dbReference type="Proteomes" id="UP000275048"/>
    </source>
</evidence>
<name>A0A3M8A1Q3_9MICO</name>
<accession>A0A3M8A1Q3</accession>
<gene>
    <name evidence="4" type="ORF">EDM22_17375</name>
</gene>
<proteinExistence type="predicted"/>
<dbReference type="Proteomes" id="UP000275048">
    <property type="component" value="Unassembled WGS sequence"/>
</dbReference>
<dbReference type="GO" id="GO:0016787">
    <property type="term" value="F:hydrolase activity"/>
    <property type="evidence" value="ECO:0007669"/>
    <property type="project" value="UniProtKB-KW"/>
</dbReference>
<dbReference type="EMBL" id="RHHB01000059">
    <property type="protein sequence ID" value="RNB44607.1"/>
    <property type="molecule type" value="Genomic_DNA"/>
</dbReference>
<dbReference type="Gene3D" id="3.40.50.300">
    <property type="entry name" value="P-loop containing nucleotide triphosphate hydrolases"/>
    <property type="match status" value="1"/>
</dbReference>
<comment type="caution">
    <text evidence="4">The sequence shown here is derived from an EMBL/GenBank/DDBJ whole genome shotgun (WGS) entry which is preliminary data.</text>
</comment>
<sequence>MAQTRQRQRTRSRDDDAPIIPILARKVREVEQKAQKNKLGPTNRTKFQVIALLMREERARVKGDPELGPAERAELLKRLDGIAQILAKTAARDTSLITLLEPDASISTVAQRFRRDWLLESGAELSEDELIITREPEVKPELAENQVIPASVRARQLANPFLAPDFSMPTAPPVPVRRLANWELLGPLFKSFEMGSGGGAATMELPEAPVVDRLAPRGLELMKHQARFIESAREGHRTFLLADEPGLGKTAQSVLAASVADAYPLLAVVPNVVKMNWAREVERWTPHRRPTVIHGDGDTLDAFADVVIVNYDVLDRHMAWLSTLGFRGMVVDEAHFIKNLSSQRSRNVLALAERIRKTTPGGNPLLLALTGTPLINDVDDFRAIWQFLGWIAGDRPSPQLLGKLEETGLTPADHGFYAEARRTVIDLGIVRRRKVDVAADLPEKRIADLPVELDDELGRSIRAAERELGNRLAGRFRALVEARNLRIGDLDDDQRAQFVRAVALSELEESKGAKSGENVFTMVRRIGQAKAGLASDYAAQLARSVGKVVFFAKHIDVMDQAEAAFAARDLRTVSLRGDQTALQRQAAIDAFNKDPEVAVAVCSLTAAGVGVNLQAASNVVLAELSWTAAEQTQAIDRVHRIGQDEPVTAWRIIAAHTIDARIAELIDSKQGLAARALDGTDVEPGSADSVQLDALQHLLRSALDGTL</sequence>
<dbReference type="PROSITE" id="PS51194">
    <property type="entry name" value="HELICASE_CTER"/>
    <property type="match status" value="1"/>
</dbReference>
<dbReference type="Pfam" id="PF00176">
    <property type="entry name" value="SNF2-rel_dom"/>
    <property type="match status" value="1"/>
</dbReference>
<keyword evidence="4" id="KW-0547">Nucleotide-binding</keyword>
<dbReference type="PROSITE" id="PS51192">
    <property type="entry name" value="HELICASE_ATP_BIND_1"/>
    <property type="match status" value="1"/>
</dbReference>
<dbReference type="SMART" id="SM00487">
    <property type="entry name" value="DEXDc"/>
    <property type="match status" value="1"/>
</dbReference>
<dbReference type="InterPro" id="IPR049730">
    <property type="entry name" value="SNF2/RAD54-like_C"/>
</dbReference>
<reference evidence="4 5" key="1">
    <citation type="submission" date="2018-10" db="EMBL/GenBank/DDBJ databases">
        <title>Isolation, diversity and antibacterial activity of antinobacteria from the wheat rhizosphere soil.</title>
        <authorList>
            <person name="Sun T."/>
        </authorList>
    </citation>
    <scope>NUCLEOTIDE SEQUENCE [LARGE SCALE GENOMIC DNA]</scope>
    <source>
        <strain evidence="4 5">SJ-23</strain>
    </source>
</reference>